<dbReference type="Gene3D" id="1.10.10.10">
    <property type="entry name" value="Winged helix-like DNA-binding domain superfamily/Winged helix DNA-binding domain"/>
    <property type="match status" value="1"/>
</dbReference>
<sequence length="163" mass="18109">MTLEEFLSAELAGLSRFAGALTGDPHLAEDVLSDALLVVVSRWRRISATENPVAYVRRIVVNKHLSDRRRAKRRRTDPSGDVAVLDRVDPDATDAVIRRDEVDRLLAGLTPRQRVAVVLRYLFDENDQEIAQVLGCGSATVRSHLSQARASLRLSAHSLTERS</sequence>
<dbReference type="EMBL" id="JAVREY010000050">
    <property type="protein sequence ID" value="MDT0467248.1"/>
    <property type="molecule type" value="Genomic_DNA"/>
</dbReference>
<gene>
    <name evidence="8" type="ORF">RM764_30325</name>
</gene>
<dbReference type="Pfam" id="PF08281">
    <property type="entry name" value="Sigma70_r4_2"/>
    <property type="match status" value="1"/>
</dbReference>
<dbReference type="NCBIfam" id="TIGR02937">
    <property type="entry name" value="sigma70-ECF"/>
    <property type="match status" value="1"/>
</dbReference>
<evidence type="ECO:0000313" key="8">
    <source>
        <dbReference type="EMBL" id="MDT0467248.1"/>
    </source>
</evidence>
<evidence type="ECO:0000256" key="3">
    <source>
        <dbReference type="ARBA" id="ARBA00023082"/>
    </source>
</evidence>
<evidence type="ECO:0000256" key="1">
    <source>
        <dbReference type="ARBA" id="ARBA00010641"/>
    </source>
</evidence>
<dbReference type="InterPro" id="IPR013324">
    <property type="entry name" value="RNA_pol_sigma_r3/r4-like"/>
</dbReference>
<dbReference type="RefSeq" id="WP_311698710.1">
    <property type="nucleotide sequence ID" value="NZ_JAVREY010000050.1"/>
</dbReference>
<keyword evidence="3" id="KW-0731">Sigma factor</keyword>
<dbReference type="Gene3D" id="1.10.1740.10">
    <property type="match status" value="1"/>
</dbReference>
<reference evidence="9" key="1">
    <citation type="submission" date="2023-07" db="EMBL/GenBank/DDBJ databases">
        <title>30 novel species of actinomycetes from the DSMZ collection.</title>
        <authorList>
            <person name="Nouioui I."/>
        </authorList>
    </citation>
    <scope>NUCLEOTIDE SEQUENCE [LARGE SCALE GENOMIC DNA]</scope>
    <source>
        <strain evidence="9">DSM 41699</strain>
    </source>
</reference>
<organism evidence="8 9">
    <name type="scientific">Streptomyces gibsoniae</name>
    <dbReference type="NCBI Taxonomy" id="3075529"/>
    <lineage>
        <taxon>Bacteria</taxon>
        <taxon>Bacillati</taxon>
        <taxon>Actinomycetota</taxon>
        <taxon>Actinomycetes</taxon>
        <taxon>Kitasatosporales</taxon>
        <taxon>Streptomycetaceae</taxon>
        <taxon>Streptomyces</taxon>
    </lineage>
</organism>
<dbReference type="Pfam" id="PF04542">
    <property type="entry name" value="Sigma70_r2"/>
    <property type="match status" value="1"/>
</dbReference>
<dbReference type="CDD" id="cd06171">
    <property type="entry name" value="Sigma70_r4"/>
    <property type="match status" value="1"/>
</dbReference>
<dbReference type="Proteomes" id="UP001183809">
    <property type="component" value="Unassembled WGS sequence"/>
</dbReference>
<evidence type="ECO:0000259" key="7">
    <source>
        <dbReference type="Pfam" id="PF08281"/>
    </source>
</evidence>
<evidence type="ECO:0000256" key="2">
    <source>
        <dbReference type="ARBA" id="ARBA00023015"/>
    </source>
</evidence>
<dbReference type="InterPro" id="IPR036388">
    <property type="entry name" value="WH-like_DNA-bd_sf"/>
</dbReference>
<comment type="similarity">
    <text evidence="1">Belongs to the sigma-70 factor family. ECF subfamily.</text>
</comment>
<dbReference type="SUPFAM" id="SSF88946">
    <property type="entry name" value="Sigma2 domain of RNA polymerase sigma factors"/>
    <property type="match status" value="1"/>
</dbReference>
<proteinExistence type="inferred from homology"/>
<feature type="domain" description="RNA polymerase sigma-70 region 2" evidence="6">
    <location>
        <begin position="14"/>
        <end position="74"/>
    </location>
</feature>
<keyword evidence="4" id="KW-0238">DNA-binding</keyword>
<dbReference type="PANTHER" id="PTHR43133:SF50">
    <property type="entry name" value="ECF RNA POLYMERASE SIGMA FACTOR SIGM"/>
    <property type="match status" value="1"/>
</dbReference>
<dbReference type="InterPro" id="IPR007627">
    <property type="entry name" value="RNA_pol_sigma70_r2"/>
</dbReference>
<dbReference type="InterPro" id="IPR013249">
    <property type="entry name" value="RNA_pol_sigma70_r4_t2"/>
</dbReference>
<name>A0ABU2U244_9ACTN</name>
<dbReference type="InterPro" id="IPR013325">
    <property type="entry name" value="RNA_pol_sigma_r2"/>
</dbReference>
<evidence type="ECO:0000313" key="9">
    <source>
        <dbReference type="Proteomes" id="UP001183809"/>
    </source>
</evidence>
<protein>
    <submittedName>
        <fullName evidence="8">Sigma-70 family RNA polymerase sigma factor</fullName>
    </submittedName>
</protein>
<dbReference type="SUPFAM" id="SSF88659">
    <property type="entry name" value="Sigma3 and sigma4 domains of RNA polymerase sigma factors"/>
    <property type="match status" value="1"/>
</dbReference>
<keyword evidence="2" id="KW-0805">Transcription regulation</keyword>
<evidence type="ECO:0000256" key="4">
    <source>
        <dbReference type="ARBA" id="ARBA00023125"/>
    </source>
</evidence>
<evidence type="ECO:0000259" key="6">
    <source>
        <dbReference type="Pfam" id="PF04542"/>
    </source>
</evidence>
<dbReference type="PANTHER" id="PTHR43133">
    <property type="entry name" value="RNA POLYMERASE ECF-TYPE SIGMA FACTO"/>
    <property type="match status" value="1"/>
</dbReference>
<dbReference type="InterPro" id="IPR014284">
    <property type="entry name" value="RNA_pol_sigma-70_dom"/>
</dbReference>
<keyword evidence="5" id="KW-0804">Transcription</keyword>
<feature type="domain" description="RNA polymerase sigma factor 70 region 4 type 2" evidence="7">
    <location>
        <begin position="100"/>
        <end position="152"/>
    </location>
</feature>
<comment type="caution">
    <text evidence="8">The sequence shown here is derived from an EMBL/GenBank/DDBJ whole genome shotgun (WGS) entry which is preliminary data.</text>
</comment>
<dbReference type="InterPro" id="IPR039425">
    <property type="entry name" value="RNA_pol_sigma-70-like"/>
</dbReference>
<accession>A0ABU2U244</accession>
<keyword evidence="9" id="KW-1185">Reference proteome</keyword>
<evidence type="ECO:0000256" key="5">
    <source>
        <dbReference type="ARBA" id="ARBA00023163"/>
    </source>
</evidence>